<dbReference type="InterPro" id="IPR036770">
    <property type="entry name" value="Ankyrin_rpt-contain_sf"/>
</dbReference>
<evidence type="ECO:0000256" key="1">
    <source>
        <dbReference type="SAM" id="MobiDB-lite"/>
    </source>
</evidence>
<feature type="compositionally biased region" description="Low complexity" evidence="1">
    <location>
        <begin position="852"/>
        <end position="893"/>
    </location>
</feature>
<comment type="caution">
    <text evidence="2">The sequence shown here is derived from an EMBL/GenBank/DDBJ whole genome shotgun (WGS) entry which is preliminary data.</text>
</comment>
<dbReference type="GeneID" id="68101021"/>
<evidence type="ECO:0000313" key="2">
    <source>
        <dbReference type="EMBL" id="KAG2377945.1"/>
    </source>
</evidence>
<dbReference type="AlphaFoldDB" id="A0AA88GJH8"/>
<sequence length="909" mass="99940">MLSTTTSRHQPTSGEKPPPSSTEKIILKLDDSDDDASSIDFGSASCTRSSFISVVFSDEIGKNDDHLEKQPHHNEEIGKAHHLQVHHNQQQQPLTLSQSPTTPTAATGSLEEPTTPLFLSTSHLSKTSSQIASSPMSLSMSGNGNGPYRRVSKTLVSLSKCLLGDNSLKVGSHIAERSSAPCFETGSSTFTDCSLPPDLYEAVTPRTPNSSSQTTTNSNTLENASTSPLLSSSGNIDGKELIDRLTQMIKNNELKTKSSNPPISFSCDYCSNPSSPTHSERNSRPSSPSHQSKCQNSPTHSLHSYDSFGSNNGKLTRNNETCPEEFFGPHVVECVLNEMLWPQYSFCTLCHLAARFNSVEVLSWLKDCCCDENCRTDVTDHPTTPNFEASPNTSISTTHSPTTNHNDVRIQIDSASPPRLSLAVNIDMNSMTIPTTTEFHDAITCASAKASFSSQTSLLSDEINSFTCSTSHPQVSIQFPAEQDQTSHTLHSHDCINRQKNLWTTLDSISASPLLYAVQYGAHEACVFLCSQPAVQSQINFTRDRFGNLPIVLALKKKDFVLCDLLQLFGAKFDMIGSVALGESLLHTALRELDIVTSEYLVKKNPKIILKKNQRDEIALFRALRDFRPTGINKQMTVSIPGNPNSPPKKTLVKTNIVRDSNTLGNHAVTLREFLEKGPEWLGEDLLEKAITCKNSFGRNILLESVAINDIDSTKVLCGYISRKLDTCVGRTKKQFEEMVFDPEKINTMNIIQLAIQSSLQVSTHRSEETFFVFNGFCWLLDWLRKTFSVSCPHSLAQLLSSRDSKGRTAIEIAAKESETNSSFKMFHQLLFETESTWKSLVPATAKLENSPSIKINSPSKKGGSASSGNMTLSPSPSSSSNNHSSNHGGFFSKLKSKLQRHTSPRNIK</sequence>
<feature type="compositionally biased region" description="Polar residues" evidence="1">
    <location>
        <begin position="1"/>
        <end position="13"/>
    </location>
</feature>
<feature type="compositionally biased region" description="Polar residues" evidence="1">
    <location>
        <begin position="284"/>
        <end position="310"/>
    </location>
</feature>
<dbReference type="Proteomes" id="UP000816034">
    <property type="component" value="Unassembled WGS sequence"/>
</dbReference>
<feature type="region of interest" description="Disordered" evidence="1">
    <location>
        <begin position="83"/>
        <end position="115"/>
    </location>
</feature>
<keyword evidence="3" id="KW-1185">Reference proteome</keyword>
<dbReference type="SUPFAM" id="SSF48403">
    <property type="entry name" value="Ankyrin repeat"/>
    <property type="match status" value="1"/>
</dbReference>
<feature type="compositionally biased region" description="Basic residues" evidence="1">
    <location>
        <begin position="895"/>
        <end position="909"/>
    </location>
</feature>
<feature type="compositionally biased region" description="Polar residues" evidence="1">
    <location>
        <begin position="381"/>
        <end position="405"/>
    </location>
</feature>
<feature type="region of interest" description="Disordered" evidence="1">
    <location>
        <begin position="1"/>
        <end position="34"/>
    </location>
</feature>
<proteinExistence type="predicted"/>
<protein>
    <recommendedName>
        <fullName evidence="4">Ankyrin repeat domain-containing protein</fullName>
    </recommendedName>
</protein>
<dbReference type="InterPro" id="IPR002110">
    <property type="entry name" value="Ankyrin_rpt"/>
</dbReference>
<feature type="region of interest" description="Disordered" evidence="1">
    <location>
        <begin position="276"/>
        <end position="310"/>
    </location>
</feature>
<dbReference type="Gene3D" id="1.25.40.20">
    <property type="entry name" value="Ankyrin repeat-containing domain"/>
    <property type="match status" value="1"/>
</dbReference>
<name>A0AA88GJH8_NAELO</name>
<organism evidence="2 3">
    <name type="scientific">Naegleria lovaniensis</name>
    <name type="common">Amoeba</name>
    <dbReference type="NCBI Taxonomy" id="51637"/>
    <lineage>
        <taxon>Eukaryota</taxon>
        <taxon>Discoba</taxon>
        <taxon>Heterolobosea</taxon>
        <taxon>Tetramitia</taxon>
        <taxon>Eutetramitia</taxon>
        <taxon>Vahlkampfiidae</taxon>
        <taxon>Naegleria</taxon>
    </lineage>
</organism>
<dbReference type="EMBL" id="PYSW02000035">
    <property type="protein sequence ID" value="KAG2377945.1"/>
    <property type="molecule type" value="Genomic_DNA"/>
</dbReference>
<feature type="region of interest" description="Disordered" evidence="1">
    <location>
        <begin position="852"/>
        <end position="909"/>
    </location>
</feature>
<feature type="region of interest" description="Disordered" evidence="1">
    <location>
        <begin position="380"/>
        <end position="405"/>
    </location>
</feature>
<dbReference type="RefSeq" id="XP_044545207.1">
    <property type="nucleotide sequence ID" value="XM_044698657.1"/>
</dbReference>
<feature type="compositionally biased region" description="Low complexity" evidence="1">
    <location>
        <begin position="204"/>
        <end position="220"/>
    </location>
</feature>
<feature type="compositionally biased region" description="Low complexity" evidence="1">
    <location>
        <begin position="86"/>
        <end position="107"/>
    </location>
</feature>
<reference evidence="2 3" key="1">
    <citation type="journal article" date="2018" name="BMC Genomics">
        <title>The genome of Naegleria lovaniensis, the basis for a comparative approach to unravel pathogenicity factors of the human pathogenic amoeba N. fowleri.</title>
        <authorList>
            <person name="Liechti N."/>
            <person name="Schurch N."/>
            <person name="Bruggmann R."/>
            <person name="Wittwer M."/>
        </authorList>
    </citation>
    <scope>NUCLEOTIDE SEQUENCE [LARGE SCALE GENOMIC DNA]</scope>
    <source>
        <strain evidence="2 3">ATCC 30569</strain>
    </source>
</reference>
<dbReference type="SMART" id="SM00248">
    <property type="entry name" value="ANK"/>
    <property type="match status" value="4"/>
</dbReference>
<gene>
    <name evidence="2" type="ORF">C9374_008567</name>
</gene>
<evidence type="ECO:0000313" key="3">
    <source>
        <dbReference type="Proteomes" id="UP000816034"/>
    </source>
</evidence>
<evidence type="ECO:0008006" key="4">
    <source>
        <dbReference type="Google" id="ProtNLM"/>
    </source>
</evidence>
<accession>A0AA88GJH8</accession>
<feature type="region of interest" description="Disordered" evidence="1">
    <location>
        <begin position="199"/>
        <end position="236"/>
    </location>
</feature>
<feature type="compositionally biased region" description="Polar residues" evidence="1">
    <location>
        <begin position="221"/>
        <end position="235"/>
    </location>
</feature>